<evidence type="ECO:0000313" key="3">
    <source>
        <dbReference type="Proteomes" id="UP000266673"/>
    </source>
</evidence>
<sequence>MHMNYLVQDLVFCSCMSINLLVILERNKFYFETLVSSHLLAKSLLLYRNLNAHYNNVLNSNKLHHEELTYQYYLAQFLMLH</sequence>
<keyword evidence="1" id="KW-0472">Membrane</keyword>
<protein>
    <submittedName>
        <fullName evidence="2">Uncharacterized protein</fullName>
    </submittedName>
</protein>
<keyword evidence="1" id="KW-0812">Transmembrane</keyword>
<gene>
    <name evidence="2" type="ORF">C2G38_2128695</name>
</gene>
<dbReference type="Proteomes" id="UP000266673">
    <property type="component" value="Unassembled WGS sequence"/>
</dbReference>
<proteinExistence type="predicted"/>
<comment type="caution">
    <text evidence="2">The sequence shown here is derived from an EMBL/GenBank/DDBJ whole genome shotgun (WGS) entry which is preliminary data.</text>
</comment>
<evidence type="ECO:0000256" key="1">
    <source>
        <dbReference type="SAM" id="Phobius"/>
    </source>
</evidence>
<accession>A0A397TS42</accession>
<feature type="transmembrane region" description="Helical" evidence="1">
    <location>
        <begin position="6"/>
        <end position="24"/>
    </location>
</feature>
<reference evidence="2 3" key="1">
    <citation type="submission" date="2018-06" db="EMBL/GenBank/DDBJ databases">
        <title>Comparative genomics reveals the genomic features of Rhizophagus irregularis, R. cerebriforme, R. diaphanum and Gigaspora rosea, and their symbiotic lifestyle signature.</title>
        <authorList>
            <person name="Morin E."/>
            <person name="San Clemente H."/>
            <person name="Chen E.C.H."/>
            <person name="De La Providencia I."/>
            <person name="Hainaut M."/>
            <person name="Kuo A."/>
            <person name="Kohler A."/>
            <person name="Murat C."/>
            <person name="Tang N."/>
            <person name="Roy S."/>
            <person name="Loubradou J."/>
            <person name="Henrissat B."/>
            <person name="Grigoriev I.V."/>
            <person name="Corradi N."/>
            <person name="Roux C."/>
            <person name="Martin F.M."/>
        </authorList>
    </citation>
    <scope>NUCLEOTIDE SEQUENCE [LARGE SCALE GENOMIC DNA]</scope>
    <source>
        <strain evidence="2 3">DAOM 194757</strain>
    </source>
</reference>
<evidence type="ECO:0000313" key="2">
    <source>
        <dbReference type="EMBL" id="RIB00972.1"/>
    </source>
</evidence>
<keyword evidence="1" id="KW-1133">Transmembrane helix</keyword>
<organism evidence="2 3">
    <name type="scientific">Gigaspora rosea</name>
    <dbReference type="NCBI Taxonomy" id="44941"/>
    <lineage>
        <taxon>Eukaryota</taxon>
        <taxon>Fungi</taxon>
        <taxon>Fungi incertae sedis</taxon>
        <taxon>Mucoromycota</taxon>
        <taxon>Glomeromycotina</taxon>
        <taxon>Glomeromycetes</taxon>
        <taxon>Diversisporales</taxon>
        <taxon>Gigasporaceae</taxon>
        <taxon>Gigaspora</taxon>
    </lineage>
</organism>
<name>A0A397TS42_9GLOM</name>
<dbReference type="EMBL" id="QKWP01003420">
    <property type="protein sequence ID" value="RIB00972.1"/>
    <property type="molecule type" value="Genomic_DNA"/>
</dbReference>
<dbReference type="AlphaFoldDB" id="A0A397TS42"/>
<keyword evidence="3" id="KW-1185">Reference proteome</keyword>